<reference evidence="2" key="1">
    <citation type="journal article" date="2024" name="Proc. Natl. Acad. Sci. U.S.A.">
        <title>Extraordinary preservation of gene collinearity over three hundred million years revealed in homosporous lycophytes.</title>
        <authorList>
            <person name="Li C."/>
            <person name="Wickell D."/>
            <person name="Kuo L.Y."/>
            <person name="Chen X."/>
            <person name="Nie B."/>
            <person name="Liao X."/>
            <person name="Peng D."/>
            <person name="Ji J."/>
            <person name="Jenkins J."/>
            <person name="Williams M."/>
            <person name="Shu S."/>
            <person name="Plott C."/>
            <person name="Barry K."/>
            <person name="Rajasekar S."/>
            <person name="Grimwood J."/>
            <person name="Han X."/>
            <person name="Sun S."/>
            <person name="Hou Z."/>
            <person name="He W."/>
            <person name="Dai G."/>
            <person name="Sun C."/>
            <person name="Schmutz J."/>
            <person name="Leebens-Mack J.H."/>
            <person name="Li F.W."/>
            <person name="Wang L."/>
        </authorList>
    </citation>
    <scope>NUCLEOTIDE SEQUENCE [LARGE SCALE GENOMIC DNA]</scope>
    <source>
        <strain evidence="2">cv. PW_Plant_1</strain>
    </source>
</reference>
<evidence type="ECO:0000313" key="2">
    <source>
        <dbReference type="Proteomes" id="UP001162992"/>
    </source>
</evidence>
<protein>
    <submittedName>
        <fullName evidence="1">Uncharacterized protein</fullName>
    </submittedName>
</protein>
<name>A0ACC2BQM1_DIPCM</name>
<sequence>MQTHTRKYFRHTLEPFNLASIREDQSEGVDPKLKTSQSVIEKDDTFINVPDDADMITSFPSSTAAVDASLLEEDMLAYLYPLNNPLDKCYFSEQNDELLNFHVQGLKHPLSGQRIIEDQQQTKPLYCGILPSSKGAAVMSLGARGSAEYMAWSDLELKTDNVFDRSVQVYQNLPDIDCKGLSYSQPFLSTSSSSISHPLDTSMFMLPPRRPIHNISPSNNIVCPMNFSYFSRPTVIPKATMETLGMYNICKDDRSIMEGSAETHFSIIESPSHVSQKVDSQCSLISSQEALHIEGNTTLNKHRKAEFLKMDGRKNMHARNAGQIDHTEPENVVAIEPTITTSSGGSGIGFERYQERNYTNGKRKLEEVEDSPDCQSEDAENAFFELKKPAGKATTRRSRAAEIHNLSERTLQRRRDRINQKMKALQELIPNCNKTDKASLLDGATEYVKMLQVQLQILSARTGLSIPPLILPSAAQHLNMFQPVNKANPITAVNRGSGTGTKPGMRIGLIDMRTMGSGRPLAPLTPISLNTAMPSAMGAESHGLSTSGVFDLYRHYASPPQLPAQMLNIDPHQTYLLHQRQQQQLHNHQAQLQSCSTAGGGVCQ</sequence>
<comment type="caution">
    <text evidence="1">The sequence shown here is derived from an EMBL/GenBank/DDBJ whole genome shotgun (WGS) entry which is preliminary data.</text>
</comment>
<gene>
    <name evidence="1" type="ORF">O6H91_14G069400</name>
</gene>
<dbReference type="Proteomes" id="UP001162992">
    <property type="component" value="Chromosome 14"/>
</dbReference>
<dbReference type="EMBL" id="CM055105">
    <property type="protein sequence ID" value="KAJ7532026.1"/>
    <property type="molecule type" value="Genomic_DNA"/>
</dbReference>
<evidence type="ECO:0000313" key="1">
    <source>
        <dbReference type="EMBL" id="KAJ7532026.1"/>
    </source>
</evidence>
<organism evidence="1 2">
    <name type="scientific">Diphasiastrum complanatum</name>
    <name type="common">Issler's clubmoss</name>
    <name type="synonym">Lycopodium complanatum</name>
    <dbReference type="NCBI Taxonomy" id="34168"/>
    <lineage>
        <taxon>Eukaryota</taxon>
        <taxon>Viridiplantae</taxon>
        <taxon>Streptophyta</taxon>
        <taxon>Embryophyta</taxon>
        <taxon>Tracheophyta</taxon>
        <taxon>Lycopodiopsida</taxon>
        <taxon>Lycopodiales</taxon>
        <taxon>Lycopodiaceae</taxon>
        <taxon>Lycopodioideae</taxon>
        <taxon>Diphasiastrum</taxon>
    </lineage>
</organism>
<accession>A0ACC2BQM1</accession>
<keyword evidence="2" id="KW-1185">Reference proteome</keyword>
<proteinExistence type="predicted"/>